<reference evidence="3" key="2">
    <citation type="submission" date="2015-01" db="EMBL/GenBank/DDBJ databases">
        <title>Evolutionary Origins and Diversification of the Mycorrhizal Mutualists.</title>
        <authorList>
            <consortium name="DOE Joint Genome Institute"/>
            <consortium name="Mycorrhizal Genomics Consortium"/>
            <person name="Kohler A."/>
            <person name="Kuo A."/>
            <person name="Nagy L.G."/>
            <person name="Floudas D."/>
            <person name="Copeland A."/>
            <person name="Barry K.W."/>
            <person name="Cichocki N."/>
            <person name="Veneault-Fourrey C."/>
            <person name="LaButti K."/>
            <person name="Lindquist E.A."/>
            <person name="Lipzen A."/>
            <person name="Lundell T."/>
            <person name="Morin E."/>
            <person name="Murat C."/>
            <person name="Riley R."/>
            <person name="Ohm R."/>
            <person name="Sun H."/>
            <person name="Tunlid A."/>
            <person name="Henrissat B."/>
            <person name="Grigoriev I.V."/>
            <person name="Hibbett D.S."/>
            <person name="Martin F."/>
        </authorList>
    </citation>
    <scope>NUCLEOTIDE SEQUENCE [LARGE SCALE GENOMIC DNA]</scope>
    <source>
        <strain evidence="3">Foug A</strain>
    </source>
</reference>
<dbReference type="PANTHER" id="PTHR31912">
    <property type="entry name" value="IP13529P"/>
    <property type="match status" value="1"/>
</dbReference>
<keyword evidence="3" id="KW-1185">Reference proteome</keyword>
<feature type="transmembrane region" description="Helical" evidence="1">
    <location>
        <begin position="21"/>
        <end position="43"/>
    </location>
</feature>
<accession>A0A0C3EJC7</accession>
<keyword evidence="1" id="KW-0472">Membrane</keyword>
<evidence type="ECO:0000256" key="1">
    <source>
        <dbReference type="SAM" id="Phobius"/>
    </source>
</evidence>
<keyword evidence="1" id="KW-1133">Transmembrane helix</keyword>
<protein>
    <submittedName>
        <fullName evidence="2">Uncharacterized protein</fullName>
    </submittedName>
</protein>
<dbReference type="Proteomes" id="UP000053989">
    <property type="component" value="Unassembled WGS sequence"/>
</dbReference>
<organism evidence="2 3">
    <name type="scientific">Scleroderma citrinum Foug A</name>
    <dbReference type="NCBI Taxonomy" id="1036808"/>
    <lineage>
        <taxon>Eukaryota</taxon>
        <taxon>Fungi</taxon>
        <taxon>Dikarya</taxon>
        <taxon>Basidiomycota</taxon>
        <taxon>Agaricomycotina</taxon>
        <taxon>Agaricomycetes</taxon>
        <taxon>Agaricomycetidae</taxon>
        <taxon>Boletales</taxon>
        <taxon>Sclerodermatineae</taxon>
        <taxon>Sclerodermataceae</taxon>
        <taxon>Scleroderma</taxon>
    </lineage>
</organism>
<proteinExistence type="predicted"/>
<dbReference type="STRING" id="1036808.A0A0C3EJC7"/>
<dbReference type="OrthoDB" id="2506088at2759"/>
<name>A0A0C3EJC7_9AGAM</name>
<sequence>MKHVGCSPNCLSRLTKKFWTAYLNLTLALSSRVGGHSLLFLLLNNLYVTDSPFEGIDSRPNKTISLDNPYYPWPSKAHFITAILFNSARLPFSDAQKQAILTWVKEPSTRDDPSLYAVKKCQQHIENTFGIPTEIFKSQTNNLFYLNDVAKAVAMDYSNPLTRFAMQDYPEDSSLGMSEVYHGEKMLLELPSPPAARVDGRIFFVDELLQDCSGMYFIPERFFYGSYPLDAPSAISDPTLYPKELCALGCRVGFVVSDVKEIVRTTGFMRTFKDLSADPNKLLCGLAETSSWLAKLAPHPLHAKANGRMVYSVPLIIFMDDMSGNISKQWNKHHAIYMSNANFPCVMIEKEFCVRFVTTSPHAPPMELMKAMKESISKASDVGVVAWDCKGHEEVLLDVYGLFLAGDNPMQAEECSHTGLRCNYFCWTCHVGGTQEYKHSEEGYYTIFSSGELWAPEGTMTEICRQISLALGPGATEKLKSVTASTGLRDSLTASIVETLVNMGKKMRKHSSGKVTMPEADIRAKLEQELSDYLQGASVRNMINPLLGMKGINIHLDTPTEVLHTILLGIVKYFWGQIVFVLEKVNLLHVLQGRLDSVNRDGLNAPSLNSRYIYKDHRHGLNGKHFKGLAQVMSFLIFDIVPQTLLDGWSLIGKLVVLIWHTQINNTEKYLAQLTRTINDFLNVACACAPSILITKPKFHFLVHLPAYIRRFGPAIIFSTKRYESFNHVFRLACIHSNQQAPSRDACKTFACHDIIRHIVTGGFWFDQEHEKWVCGGKDAIDYLPSHLQQAHLFRLSVSYADTTGRVALVDGLKNKKVALHPVLWGNTCSLHLMHSESNSHSSHYYLGSSLTTSCGDVVHVDQHAIACSDGDDKAGKAYCMNFCMLIIAQYRIGHIKEILVSTNPARNVEFIVLQLFVFAPSLHPQLHLPCLTRLEEEVVVHPKDIMCSVNLQHNCVDAKCGISQWKPICQEHMQTSRTSATVNHKPTPEFFLNIYSIHNYAYIHDSLPEHLRVTPLWVPDVQGIRKEAVQKLQMK</sequence>
<keyword evidence="1" id="KW-0812">Transmembrane</keyword>
<reference evidence="2 3" key="1">
    <citation type="submission" date="2014-04" db="EMBL/GenBank/DDBJ databases">
        <authorList>
            <consortium name="DOE Joint Genome Institute"/>
            <person name="Kuo A."/>
            <person name="Kohler A."/>
            <person name="Nagy L.G."/>
            <person name="Floudas D."/>
            <person name="Copeland A."/>
            <person name="Barry K.W."/>
            <person name="Cichocki N."/>
            <person name="Veneault-Fourrey C."/>
            <person name="LaButti K."/>
            <person name="Lindquist E.A."/>
            <person name="Lipzen A."/>
            <person name="Lundell T."/>
            <person name="Morin E."/>
            <person name="Murat C."/>
            <person name="Sun H."/>
            <person name="Tunlid A."/>
            <person name="Henrissat B."/>
            <person name="Grigoriev I.V."/>
            <person name="Hibbett D.S."/>
            <person name="Martin F."/>
            <person name="Nordberg H.P."/>
            <person name="Cantor M.N."/>
            <person name="Hua S.X."/>
        </authorList>
    </citation>
    <scope>NUCLEOTIDE SEQUENCE [LARGE SCALE GENOMIC DNA]</scope>
    <source>
        <strain evidence="2 3">Foug A</strain>
    </source>
</reference>
<evidence type="ECO:0000313" key="2">
    <source>
        <dbReference type="EMBL" id="KIM68349.1"/>
    </source>
</evidence>
<dbReference type="PANTHER" id="PTHR31912:SF34">
    <property type="entry name" value="NOTOCHORD-RELATED PROTEIN"/>
    <property type="match status" value="1"/>
</dbReference>
<feature type="non-terminal residue" evidence="2">
    <location>
        <position position="1036"/>
    </location>
</feature>
<dbReference type="EMBL" id="KN822009">
    <property type="protein sequence ID" value="KIM68349.1"/>
    <property type="molecule type" value="Genomic_DNA"/>
</dbReference>
<evidence type="ECO:0000313" key="3">
    <source>
        <dbReference type="Proteomes" id="UP000053989"/>
    </source>
</evidence>
<dbReference type="InParanoid" id="A0A0C3EJC7"/>
<gene>
    <name evidence="2" type="ORF">SCLCIDRAFT_105912</name>
</gene>
<dbReference type="HOGENOM" id="CLU_004591_2_0_1"/>
<dbReference type="AlphaFoldDB" id="A0A0C3EJC7"/>